<dbReference type="OMA" id="QTYYLWN"/>
<dbReference type="EMBL" id="ML734943">
    <property type="protein sequence ID" value="KAB8210316.1"/>
    <property type="molecule type" value="Genomic_DNA"/>
</dbReference>
<organism evidence="1 2">
    <name type="scientific">Aspergillus parasiticus</name>
    <dbReference type="NCBI Taxonomy" id="5067"/>
    <lineage>
        <taxon>Eukaryota</taxon>
        <taxon>Fungi</taxon>
        <taxon>Dikarya</taxon>
        <taxon>Ascomycota</taxon>
        <taxon>Pezizomycotina</taxon>
        <taxon>Eurotiomycetes</taxon>
        <taxon>Eurotiomycetidae</taxon>
        <taxon>Eurotiales</taxon>
        <taxon>Aspergillaceae</taxon>
        <taxon>Aspergillus</taxon>
        <taxon>Aspergillus subgen. Circumdati</taxon>
    </lineage>
</organism>
<reference evidence="1 2" key="1">
    <citation type="submission" date="2019-04" db="EMBL/GenBank/DDBJ databases">
        <title>Fungal friends and foes A comparative genomics study of 23 Aspergillus species from section Flavi.</title>
        <authorList>
            <consortium name="DOE Joint Genome Institute"/>
            <person name="Kjaerbolling I."/>
            <person name="Vesth T.C."/>
            <person name="Frisvad J.C."/>
            <person name="Nybo J.L."/>
            <person name="Theobald S."/>
            <person name="Kildgaard S."/>
            <person name="Petersen T.I."/>
            <person name="Kuo A."/>
            <person name="Sato A."/>
            <person name="Lyhne E.K."/>
            <person name="Kogle M.E."/>
            <person name="Wiebenga A."/>
            <person name="Kun R.S."/>
            <person name="Lubbers R.J."/>
            <person name="Makela M.R."/>
            <person name="Barry K."/>
            <person name="Chovatia M."/>
            <person name="Clum A."/>
            <person name="Daum C."/>
            <person name="Haridas S."/>
            <person name="He G."/>
            <person name="LaButti K."/>
            <person name="Lipzen A."/>
            <person name="Mondo S."/>
            <person name="Pangilinan J."/>
            <person name="Riley R."/>
            <person name="Salamov A."/>
            <person name="Simmons B.A."/>
            <person name="Magnuson J.K."/>
            <person name="Henrissat B."/>
            <person name="Mortensen U.H."/>
            <person name="Larsen T.O."/>
            <person name="De vries R.P."/>
            <person name="Grigoriev I.V."/>
            <person name="Machida M."/>
            <person name="Baker S.E."/>
            <person name="Andersen M.R."/>
        </authorList>
    </citation>
    <scope>NUCLEOTIDE SEQUENCE [LARGE SCALE GENOMIC DNA]</scope>
    <source>
        <strain evidence="1 2">CBS 117618</strain>
    </source>
</reference>
<dbReference type="VEuPathDB" id="FungiDB:BDV34DRAFT_187428"/>
<accession>A0A5N6DYK6</accession>
<evidence type="ECO:0000313" key="2">
    <source>
        <dbReference type="Proteomes" id="UP000326532"/>
    </source>
</evidence>
<name>A0A5N6DYK6_ASPPA</name>
<protein>
    <submittedName>
        <fullName evidence="1">Uncharacterized protein</fullName>
    </submittedName>
</protein>
<evidence type="ECO:0000313" key="1">
    <source>
        <dbReference type="EMBL" id="KAB8210316.1"/>
    </source>
</evidence>
<gene>
    <name evidence="1" type="ORF">BDV34DRAFT_187428</name>
</gene>
<keyword evidence="2" id="KW-1185">Reference proteome</keyword>
<dbReference type="Proteomes" id="UP000326532">
    <property type="component" value="Unassembled WGS sequence"/>
</dbReference>
<sequence>MASQSLPKSGWSNNPDELDYYWSTDDSQGSLIAQTCGIDSPAGVMYTKPETGEALHMFASNQTYYLWNQIDDQILKITSPTDLESIVQRIDSGGLMSLEVEVLEPSE</sequence>
<proteinExistence type="predicted"/>
<dbReference type="AlphaFoldDB" id="A0A5N6DYK6"/>